<sequence length="44" mass="5191">MLFFTFRHADLHFAPGIFPVQRKRDDSITFTINTAIQRIKLTLI</sequence>
<name>A0A655CW59_SALET</name>
<dbReference type="AlphaFoldDB" id="A0A655CW59"/>
<protein>
    <submittedName>
        <fullName evidence="1">Uncharacterized protein</fullName>
    </submittedName>
</protein>
<dbReference type="Proteomes" id="UP000041314">
    <property type="component" value="Unassembled WGS sequence"/>
</dbReference>
<gene>
    <name evidence="1" type="ORF">ERS008198_02509</name>
</gene>
<organism evidence="1 2">
    <name type="scientific">Salmonella enterica subsp. enterica serovar Bovismorbificans</name>
    <dbReference type="NCBI Taxonomy" id="58097"/>
    <lineage>
        <taxon>Bacteria</taxon>
        <taxon>Pseudomonadati</taxon>
        <taxon>Pseudomonadota</taxon>
        <taxon>Gammaproteobacteria</taxon>
        <taxon>Enterobacterales</taxon>
        <taxon>Enterobacteriaceae</taxon>
        <taxon>Salmonella</taxon>
    </lineage>
</organism>
<dbReference type="EMBL" id="CQPA01000018">
    <property type="protein sequence ID" value="CNU33060.1"/>
    <property type="molecule type" value="Genomic_DNA"/>
</dbReference>
<evidence type="ECO:0000313" key="1">
    <source>
        <dbReference type="EMBL" id="CNU33060.1"/>
    </source>
</evidence>
<evidence type="ECO:0000313" key="2">
    <source>
        <dbReference type="Proteomes" id="UP000041314"/>
    </source>
</evidence>
<reference evidence="1 2" key="1">
    <citation type="submission" date="2015-03" db="EMBL/GenBank/DDBJ databases">
        <authorList>
            <consortium name="Pathogen Informatics"/>
        </authorList>
    </citation>
    <scope>NUCLEOTIDE SEQUENCE [LARGE SCALE GENOMIC DNA]</scope>
    <source>
        <strain evidence="1 2">A1104</strain>
    </source>
</reference>
<accession>A0A655CW59</accession>
<proteinExistence type="predicted"/>